<organism evidence="1">
    <name type="scientific">Candidatus Electrothrix aestuarii</name>
    <dbReference type="NCBI Taxonomy" id="3062594"/>
    <lineage>
        <taxon>Bacteria</taxon>
        <taxon>Pseudomonadati</taxon>
        <taxon>Thermodesulfobacteriota</taxon>
        <taxon>Desulfobulbia</taxon>
        <taxon>Desulfobulbales</taxon>
        <taxon>Desulfobulbaceae</taxon>
        <taxon>Candidatus Electrothrix</taxon>
    </lineage>
</organism>
<dbReference type="KEGG" id="eaj:Q3M24_10060"/>
<dbReference type="AlphaFoldDB" id="A0AAU8M1R3"/>
<reference evidence="1" key="1">
    <citation type="journal article" date="2024" name="Syst. Appl. Microbiol.">
        <title>First single-strain enrichments of Electrothrix cable bacteria, description of E. aestuarii sp. nov. and E. rattekaaiensis sp. nov., and proposal of a cable bacteria taxonomy following the rules of the SeqCode.</title>
        <authorList>
            <person name="Plum-Jensen L.E."/>
            <person name="Schramm A."/>
            <person name="Marshall I.P.G."/>
        </authorList>
    </citation>
    <scope>NUCLEOTIDE SEQUENCE</scope>
    <source>
        <strain evidence="1">Rat1</strain>
    </source>
</reference>
<name>A0AAU8M1R3_9BACT</name>
<dbReference type="PANTHER" id="PTHR40455">
    <property type="entry name" value="ANTITOXIN HIGA"/>
    <property type="match status" value="1"/>
</dbReference>
<gene>
    <name evidence="1" type="ORF">Q3M24_10060</name>
</gene>
<accession>A0AAU8M1R3</accession>
<dbReference type="EMBL" id="CP159373">
    <property type="protein sequence ID" value="XCN75433.1"/>
    <property type="molecule type" value="Genomic_DNA"/>
</dbReference>
<protein>
    <submittedName>
        <fullName evidence="1">Transcriptional regulator</fullName>
    </submittedName>
</protein>
<dbReference type="PANTHER" id="PTHR40455:SF1">
    <property type="entry name" value="ANTITOXIN HIGA"/>
    <property type="match status" value="1"/>
</dbReference>
<dbReference type="GO" id="GO:0001046">
    <property type="term" value="F:core promoter sequence-specific DNA binding"/>
    <property type="evidence" value="ECO:0007669"/>
    <property type="project" value="TreeGrafter"/>
</dbReference>
<dbReference type="GO" id="GO:0006355">
    <property type="term" value="P:regulation of DNA-templated transcription"/>
    <property type="evidence" value="ECO:0007669"/>
    <property type="project" value="InterPro"/>
</dbReference>
<reference evidence="1" key="2">
    <citation type="submission" date="2024-06" db="EMBL/GenBank/DDBJ databases">
        <authorList>
            <person name="Plum-Jensen L.E."/>
            <person name="Schramm A."/>
            <person name="Marshall I.P.G."/>
        </authorList>
    </citation>
    <scope>NUCLEOTIDE SEQUENCE</scope>
    <source>
        <strain evidence="1">Rat1</strain>
    </source>
</reference>
<proteinExistence type="predicted"/>
<dbReference type="InterPro" id="IPR039060">
    <property type="entry name" value="Antitox_HigA"/>
</dbReference>
<evidence type="ECO:0000313" key="1">
    <source>
        <dbReference type="EMBL" id="XCN75433.1"/>
    </source>
</evidence>
<sequence>MTMDIKLIKTESDYDEALNITASLMESPSLTEEESDYLDILVILIDAYEEIHHPIPAPDPISYLEFVMEQQNLTRKDLEPFIGRRGRVAEILNRVRPLTISMIRKLHNGLGIPADILIKEYQ</sequence>